<evidence type="ECO:0008006" key="3">
    <source>
        <dbReference type="Google" id="ProtNLM"/>
    </source>
</evidence>
<evidence type="ECO:0000313" key="2">
    <source>
        <dbReference type="Proteomes" id="UP000035489"/>
    </source>
</evidence>
<dbReference type="SUPFAM" id="SSF46894">
    <property type="entry name" value="C-terminal effector domain of the bipartite response regulators"/>
    <property type="match status" value="1"/>
</dbReference>
<organism evidence="1 2">
    <name type="scientific">Microvirga vignae</name>
    <dbReference type="NCBI Taxonomy" id="1225564"/>
    <lineage>
        <taxon>Bacteria</taxon>
        <taxon>Pseudomonadati</taxon>
        <taxon>Pseudomonadota</taxon>
        <taxon>Alphaproteobacteria</taxon>
        <taxon>Hyphomicrobiales</taxon>
        <taxon>Methylobacteriaceae</taxon>
        <taxon>Microvirga</taxon>
    </lineage>
</organism>
<name>A0A0H1REC7_9HYPH</name>
<dbReference type="Proteomes" id="UP000035489">
    <property type="component" value="Unassembled WGS sequence"/>
</dbReference>
<reference evidence="1 2" key="1">
    <citation type="submission" date="2015-05" db="EMBL/GenBank/DDBJ databases">
        <title>Draft genome sequence of Microvirga vignae strain BR3299, a novel nitrogen fixing bacteria isolated from Brazil semi-aired region.</title>
        <authorList>
            <person name="Zilli J.E."/>
            <person name="Passos S.R."/>
            <person name="Leite J."/>
            <person name="Baldani J.I."/>
            <person name="Xavier G.R."/>
            <person name="Rumjaneck N.G."/>
            <person name="Simoes-Araujo J.L."/>
        </authorList>
    </citation>
    <scope>NUCLEOTIDE SEQUENCE [LARGE SCALE GENOMIC DNA]</scope>
    <source>
        <strain evidence="1 2">BR3299</strain>
    </source>
</reference>
<dbReference type="RefSeq" id="WP_047188629.1">
    <property type="nucleotide sequence ID" value="NZ_LCYG01000020.1"/>
</dbReference>
<comment type="caution">
    <text evidence="1">The sequence shown here is derived from an EMBL/GenBank/DDBJ whole genome shotgun (WGS) entry which is preliminary data.</text>
</comment>
<dbReference type="GO" id="GO:0006355">
    <property type="term" value="P:regulation of DNA-templated transcription"/>
    <property type="evidence" value="ECO:0007669"/>
    <property type="project" value="InterPro"/>
</dbReference>
<dbReference type="GO" id="GO:0003677">
    <property type="term" value="F:DNA binding"/>
    <property type="evidence" value="ECO:0007669"/>
    <property type="project" value="InterPro"/>
</dbReference>
<dbReference type="PATRIC" id="fig|1225564.3.peg.2382"/>
<evidence type="ECO:0000313" key="1">
    <source>
        <dbReference type="EMBL" id="KLK93424.1"/>
    </source>
</evidence>
<sequence length="89" mass="9504">MTATILRMPVPDTCMFSAGEAAVLWRLQAGVQIDTIASELGLSEPIVKEYIKAILGKVRSQGTYLNAAVEADETSGLCCKLFASEPCLP</sequence>
<keyword evidence="2" id="KW-1185">Reference proteome</keyword>
<dbReference type="InterPro" id="IPR016032">
    <property type="entry name" value="Sig_transdc_resp-reg_C-effctor"/>
</dbReference>
<proteinExistence type="predicted"/>
<gene>
    <name evidence="1" type="ORF">AA309_08850</name>
</gene>
<dbReference type="AlphaFoldDB" id="A0A0H1REC7"/>
<dbReference type="EMBL" id="LCYG01000020">
    <property type="protein sequence ID" value="KLK93424.1"/>
    <property type="molecule type" value="Genomic_DNA"/>
</dbReference>
<protein>
    <recommendedName>
        <fullName evidence="3">HTH luxR-type domain-containing protein</fullName>
    </recommendedName>
</protein>
<dbReference type="OrthoDB" id="8020681at2"/>
<accession>A0A0H1REC7</accession>